<dbReference type="PANTHER" id="PTHR45093:SF2">
    <property type="entry name" value="LISH DOMAIN-CONTAINING PROTEIN"/>
    <property type="match status" value="1"/>
</dbReference>
<evidence type="ECO:0000256" key="4">
    <source>
        <dbReference type="ARBA" id="ARBA00023242"/>
    </source>
</evidence>
<comment type="subcellular location">
    <subcellularLocation>
        <location evidence="1">Nucleus</location>
    </subcellularLocation>
</comment>
<dbReference type="PROSITE" id="PS50896">
    <property type="entry name" value="LISH"/>
    <property type="match status" value="1"/>
</dbReference>
<evidence type="ECO:0000256" key="2">
    <source>
        <dbReference type="ARBA" id="ARBA00023015"/>
    </source>
</evidence>
<gene>
    <name evidence="6" type="ORF">PHLGIDRAFT_92003</name>
</gene>
<evidence type="ECO:0000256" key="5">
    <source>
        <dbReference type="SAM" id="MobiDB-lite"/>
    </source>
</evidence>
<dbReference type="OrthoDB" id="5600002at2759"/>
<protein>
    <submittedName>
        <fullName evidence="6">Uncharacterized protein</fullName>
    </submittedName>
</protein>
<feature type="compositionally biased region" description="Pro residues" evidence="5">
    <location>
        <begin position="1"/>
        <end position="10"/>
    </location>
</feature>
<evidence type="ECO:0000256" key="1">
    <source>
        <dbReference type="ARBA" id="ARBA00004123"/>
    </source>
</evidence>
<keyword evidence="2" id="KW-0805">Transcription regulation</keyword>
<evidence type="ECO:0000313" key="7">
    <source>
        <dbReference type="Proteomes" id="UP000053257"/>
    </source>
</evidence>
<keyword evidence="4" id="KW-0539">Nucleus</keyword>
<evidence type="ECO:0000256" key="3">
    <source>
        <dbReference type="ARBA" id="ARBA00023163"/>
    </source>
</evidence>
<dbReference type="AlphaFoldDB" id="A0A0C3PI01"/>
<dbReference type="HOGENOM" id="CLU_720731_0_0_1"/>
<evidence type="ECO:0000313" key="6">
    <source>
        <dbReference type="EMBL" id="KIP05563.1"/>
    </source>
</evidence>
<reference evidence="6 7" key="1">
    <citation type="journal article" date="2014" name="PLoS Genet.">
        <title>Analysis of the Phlebiopsis gigantea genome, transcriptome and secretome provides insight into its pioneer colonization strategies of wood.</title>
        <authorList>
            <person name="Hori C."/>
            <person name="Ishida T."/>
            <person name="Igarashi K."/>
            <person name="Samejima M."/>
            <person name="Suzuki H."/>
            <person name="Master E."/>
            <person name="Ferreira P."/>
            <person name="Ruiz-Duenas F.J."/>
            <person name="Held B."/>
            <person name="Canessa P."/>
            <person name="Larrondo L.F."/>
            <person name="Schmoll M."/>
            <person name="Druzhinina I.S."/>
            <person name="Kubicek C.P."/>
            <person name="Gaskell J.A."/>
            <person name="Kersten P."/>
            <person name="St John F."/>
            <person name="Glasner J."/>
            <person name="Sabat G."/>
            <person name="Splinter BonDurant S."/>
            <person name="Syed K."/>
            <person name="Yadav J."/>
            <person name="Mgbeahuruike A.C."/>
            <person name="Kovalchuk A."/>
            <person name="Asiegbu F.O."/>
            <person name="Lackner G."/>
            <person name="Hoffmeister D."/>
            <person name="Rencoret J."/>
            <person name="Gutierrez A."/>
            <person name="Sun H."/>
            <person name="Lindquist E."/>
            <person name="Barry K."/>
            <person name="Riley R."/>
            <person name="Grigoriev I.V."/>
            <person name="Henrissat B."/>
            <person name="Kues U."/>
            <person name="Berka R.M."/>
            <person name="Martinez A.T."/>
            <person name="Covert S.F."/>
            <person name="Blanchette R.A."/>
            <person name="Cullen D."/>
        </authorList>
    </citation>
    <scope>NUCLEOTIDE SEQUENCE [LARGE SCALE GENOMIC DNA]</scope>
    <source>
        <strain evidence="6 7">11061_1 CR5-6</strain>
    </source>
</reference>
<feature type="compositionally biased region" description="Low complexity" evidence="5">
    <location>
        <begin position="183"/>
        <end position="205"/>
    </location>
</feature>
<organism evidence="6 7">
    <name type="scientific">Phlebiopsis gigantea (strain 11061_1 CR5-6)</name>
    <name type="common">White-rot fungus</name>
    <name type="synonym">Peniophora gigantea</name>
    <dbReference type="NCBI Taxonomy" id="745531"/>
    <lineage>
        <taxon>Eukaryota</taxon>
        <taxon>Fungi</taxon>
        <taxon>Dikarya</taxon>
        <taxon>Basidiomycota</taxon>
        <taxon>Agaricomycotina</taxon>
        <taxon>Agaricomycetes</taxon>
        <taxon>Polyporales</taxon>
        <taxon>Phanerochaetaceae</taxon>
        <taxon>Phlebiopsis</taxon>
    </lineage>
</organism>
<name>A0A0C3PI01_PHLG1</name>
<dbReference type="GO" id="GO:0005634">
    <property type="term" value="C:nucleus"/>
    <property type="evidence" value="ECO:0007669"/>
    <property type="project" value="UniProtKB-SubCell"/>
</dbReference>
<feature type="compositionally biased region" description="Polar residues" evidence="5">
    <location>
        <begin position="278"/>
        <end position="289"/>
    </location>
</feature>
<feature type="region of interest" description="Disordered" evidence="5">
    <location>
        <begin position="109"/>
        <end position="320"/>
    </location>
</feature>
<dbReference type="Proteomes" id="UP000053257">
    <property type="component" value="Unassembled WGS sequence"/>
</dbReference>
<accession>A0A0C3PI01</accession>
<feature type="compositionally biased region" description="Polar residues" evidence="5">
    <location>
        <begin position="222"/>
        <end position="239"/>
    </location>
</feature>
<feature type="region of interest" description="Disordered" evidence="5">
    <location>
        <begin position="1"/>
        <end position="29"/>
    </location>
</feature>
<dbReference type="STRING" id="745531.A0A0C3PI01"/>
<keyword evidence="7" id="KW-1185">Reference proteome</keyword>
<feature type="non-terminal residue" evidence="6">
    <location>
        <position position="384"/>
    </location>
</feature>
<sequence length="384" mass="40623">MSSGPPPNPDGSPTTNQSTAPQQDPDLSWEGDKMFNIYILDYCTKRGYSETSLALKHEAKISEDSHPPINAKQGLLFEWWSVFWVLFSAKSSGTGGEEALLYTQYQNERRQQDGGRNPALNRPPQAQPPTQTRLLNGMRNGQPGQLPNGVPPGPAMHGAQPHLTNGIANAYPGGIGQLNGVATGPTGPTLGTPAGQPTIPGQQRQGPPPQRINGVPFRSPTMAPSPQNPGVQQPGQLPSTMGGPPGAQQVPRGPMGPPNGQPGMPSAPPMHTGAFPQHPSTPSQPNSPASHGMHVPSPGMANRTIPTRPGADGQNPDPIRQLQESSINSELFRIESSKLPELKQELGLAHKDLPSLTVEEKTRIVGLAKARNLLPMKPAVVSAA</sequence>
<proteinExistence type="predicted"/>
<dbReference type="EMBL" id="KN840540">
    <property type="protein sequence ID" value="KIP05563.1"/>
    <property type="molecule type" value="Genomic_DNA"/>
</dbReference>
<feature type="compositionally biased region" description="Pro residues" evidence="5">
    <location>
        <begin position="254"/>
        <end position="268"/>
    </location>
</feature>
<dbReference type="InterPro" id="IPR006594">
    <property type="entry name" value="LisH"/>
</dbReference>
<dbReference type="PANTHER" id="PTHR45093">
    <property type="entry name" value="TRANSCRIPTION ACTIVATOR MSS11"/>
    <property type="match status" value="1"/>
</dbReference>
<keyword evidence="3" id="KW-0804">Transcription</keyword>